<evidence type="ECO:0000313" key="2">
    <source>
        <dbReference type="Proteomes" id="UP001145742"/>
    </source>
</evidence>
<accession>A0ABQ9CUN8</accession>
<comment type="caution">
    <text evidence="1">The sequence shown here is derived from an EMBL/GenBank/DDBJ whole genome shotgun (WGS) entry which is preliminary data.</text>
</comment>
<dbReference type="Proteomes" id="UP001145742">
    <property type="component" value="Unassembled WGS sequence"/>
</dbReference>
<sequence length="152" mass="16551">MPSAFGGIAAPSVGNAWKMASLHRTLPADAETDTVPCSPRRAGSVGTGVLMPQFTLVVTSQKLLNVFPLGGQPPKTPPDLTYIHIWVLLPAAEPGNCINRRTQTWPSAVNCEMEPHEEELCQRGHCILSPCQKLHRQNGSLETAQQVMTDWL</sequence>
<organism evidence="1 2">
    <name type="scientific">Willisornis vidua</name>
    <name type="common">Xingu scale-backed antbird</name>
    <dbReference type="NCBI Taxonomy" id="1566151"/>
    <lineage>
        <taxon>Eukaryota</taxon>
        <taxon>Metazoa</taxon>
        <taxon>Chordata</taxon>
        <taxon>Craniata</taxon>
        <taxon>Vertebrata</taxon>
        <taxon>Euteleostomi</taxon>
        <taxon>Archelosauria</taxon>
        <taxon>Archosauria</taxon>
        <taxon>Dinosauria</taxon>
        <taxon>Saurischia</taxon>
        <taxon>Theropoda</taxon>
        <taxon>Coelurosauria</taxon>
        <taxon>Aves</taxon>
        <taxon>Neognathae</taxon>
        <taxon>Neoaves</taxon>
        <taxon>Telluraves</taxon>
        <taxon>Australaves</taxon>
        <taxon>Passeriformes</taxon>
        <taxon>Thamnophilidae</taxon>
        <taxon>Willisornis</taxon>
    </lineage>
</organism>
<protein>
    <submittedName>
        <fullName evidence="1">Uncharacterized protein</fullName>
    </submittedName>
</protein>
<dbReference type="EMBL" id="WHWB01034575">
    <property type="protein sequence ID" value="KAJ7407919.1"/>
    <property type="molecule type" value="Genomic_DNA"/>
</dbReference>
<gene>
    <name evidence="1" type="ORF">WISP_123706</name>
</gene>
<proteinExistence type="predicted"/>
<name>A0ABQ9CUN8_9PASS</name>
<keyword evidence="2" id="KW-1185">Reference proteome</keyword>
<evidence type="ECO:0000313" key="1">
    <source>
        <dbReference type="EMBL" id="KAJ7407919.1"/>
    </source>
</evidence>
<reference evidence="1" key="1">
    <citation type="submission" date="2019-10" db="EMBL/GenBank/DDBJ databases">
        <authorList>
            <person name="Soares A.E.R."/>
            <person name="Aleixo A."/>
            <person name="Schneider P."/>
            <person name="Miyaki C.Y."/>
            <person name="Schneider M.P."/>
            <person name="Mello C."/>
            <person name="Vasconcelos A.T.R."/>
        </authorList>
    </citation>
    <scope>NUCLEOTIDE SEQUENCE</scope>
    <source>
        <tissue evidence="1">Muscle</tissue>
    </source>
</reference>